<name>A0A0E0CXR1_9ORYZ</name>
<evidence type="ECO:0000256" key="4">
    <source>
        <dbReference type="ARBA" id="ARBA00023125"/>
    </source>
</evidence>
<feature type="compositionally biased region" description="Basic residues" evidence="7">
    <location>
        <begin position="260"/>
        <end position="271"/>
    </location>
</feature>
<dbReference type="PANTHER" id="PTHR45967:SF15">
    <property type="entry name" value="OS03G0239400 PROTEIN"/>
    <property type="match status" value="1"/>
</dbReference>
<dbReference type="InterPro" id="IPR004827">
    <property type="entry name" value="bZIP"/>
</dbReference>
<dbReference type="Pfam" id="PF16596">
    <property type="entry name" value="MFMR_assoc"/>
    <property type="match status" value="1"/>
</dbReference>
<feature type="region of interest" description="Disordered" evidence="7">
    <location>
        <begin position="222"/>
        <end position="363"/>
    </location>
</feature>
<dbReference type="GO" id="GO:0003700">
    <property type="term" value="F:DNA-binding transcription factor activity"/>
    <property type="evidence" value="ECO:0007669"/>
    <property type="project" value="InterPro"/>
</dbReference>
<feature type="compositionally biased region" description="Polar residues" evidence="7">
    <location>
        <begin position="334"/>
        <end position="355"/>
    </location>
</feature>
<evidence type="ECO:0000256" key="5">
    <source>
        <dbReference type="ARBA" id="ARBA00023163"/>
    </source>
</evidence>
<dbReference type="CDD" id="cd14702">
    <property type="entry name" value="bZIP_plant_GBF1"/>
    <property type="match status" value="1"/>
</dbReference>
<feature type="region of interest" description="Disordered" evidence="7">
    <location>
        <begin position="398"/>
        <end position="452"/>
    </location>
</feature>
<evidence type="ECO:0000313" key="10">
    <source>
        <dbReference type="Proteomes" id="UP000008021"/>
    </source>
</evidence>
<dbReference type="Gene3D" id="1.20.5.170">
    <property type="match status" value="1"/>
</dbReference>
<dbReference type="InterPro" id="IPR044827">
    <property type="entry name" value="GBF-like"/>
</dbReference>
<sequence length="508" mass="55263">MSRAKILHRRFVLLGKKKSGGPIRPTSLKRIKCVTLFSPYPVFPLHNQSEIEREGGGGDFVRKREAAATSCARGRATGQRRQCPPFSILLPLIPPPADPFPFSILLPLIRRRAGSWLSCSCTSSSQSRARSSRLSPRFFRLSRPNEQSTPTNPPTAYPDWSQFQAYYNPAGTAPMTPPGFFHPNVAPSPQGHPYMWGPQMMPPYGTPPPYAAMYAQGTPYQQAPMLPGSHPYNPYPGQSPNGTVQTPTSAGGTETDKSGKSKRKTPLKRSKGSLGNLDVVATKNKKAPAKPSASSSNEGSSHSESGSESSSEGSSTNSKSGSRTKDGSEHGQGNDASNKGATAQNSAVEPVQASTGPVVLNPMMPYWPVPPPMAGPATGVNMGMDYWGTPTSVPMHNKVIAAPASAPSSNSRDVVLSDPAIQDERELKRQKRKQSNRESARRSRLRKQAEWEEVANRADLLKQENSSLKEELKQLQEKCNSLTSENTTLHEKLKELEGEKSNGNWYKE</sequence>
<accession>A0A0E0CXR1</accession>
<keyword evidence="4" id="KW-0238">DNA-binding</keyword>
<keyword evidence="6" id="KW-0539">Nucleus</keyword>
<dbReference type="InterPro" id="IPR046347">
    <property type="entry name" value="bZIP_sf"/>
</dbReference>
<organism evidence="9">
    <name type="scientific">Oryza meridionalis</name>
    <dbReference type="NCBI Taxonomy" id="40149"/>
    <lineage>
        <taxon>Eukaryota</taxon>
        <taxon>Viridiplantae</taxon>
        <taxon>Streptophyta</taxon>
        <taxon>Embryophyta</taxon>
        <taxon>Tracheophyta</taxon>
        <taxon>Spermatophyta</taxon>
        <taxon>Magnoliopsida</taxon>
        <taxon>Liliopsida</taxon>
        <taxon>Poales</taxon>
        <taxon>Poaceae</taxon>
        <taxon>BOP clade</taxon>
        <taxon>Oryzoideae</taxon>
        <taxon>Oryzeae</taxon>
        <taxon>Oryzinae</taxon>
        <taxon>Oryza</taxon>
    </lineage>
</organism>
<dbReference type="Pfam" id="PF00170">
    <property type="entry name" value="bZIP_1"/>
    <property type="match status" value="1"/>
</dbReference>
<dbReference type="GO" id="GO:0005634">
    <property type="term" value="C:nucleus"/>
    <property type="evidence" value="ECO:0007669"/>
    <property type="project" value="UniProtKB-SubCell"/>
</dbReference>
<evidence type="ECO:0000256" key="6">
    <source>
        <dbReference type="ARBA" id="ARBA00023242"/>
    </source>
</evidence>
<dbReference type="SUPFAM" id="SSF57959">
    <property type="entry name" value="Leucine zipper domain"/>
    <property type="match status" value="1"/>
</dbReference>
<dbReference type="Proteomes" id="UP000008021">
    <property type="component" value="Chromosome 3"/>
</dbReference>
<evidence type="ECO:0000256" key="1">
    <source>
        <dbReference type="ARBA" id="ARBA00004123"/>
    </source>
</evidence>
<feature type="compositionally biased region" description="Low complexity" evidence="7">
    <location>
        <begin position="289"/>
        <end position="321"/>
    </location>
</feature>
<reference evidence="9" key="2">
    <citation type="submission" date="2018-05" db="EMBL/GenBank/DDBJ databases">
        <title>OmerRS3 (Oryza meridionalis Reference Sequence Version 3).</title>
        <authorList>
            <person name="Zhang J."/>
            <person name="Kudrna D."/>
            <person name="Lee S."/>
            <person name="Talag J."/>
            <person name="Welchert J."/>
            <person name="Wing R.A."/>
        </authorList>
    </citation>
    <scope>NUCLEOTIDE SEQUENCE [LARGE SCALE GENOMIC DNA]</scope>
    <source>
        <strain evidence="9">cv. OR44</strain>
    </source>
</reference>
<dbReference type="Pfam" id="PF07777">
    <property type="entry name" value="MFMR"/>
    <property type="match status" value="1"/>
</dbReference>
<dbReference type="PROSITE" id="PS00036">
    <property type="entry name" value="BZIP_BASIC"/>
    <property type="match status" value="1"/>
</dbReference>
<feature type="compositionally biased region" description="Polar residues" evidence="7">
    <location>
        <begin position="236"/>
        <end position="252"/>
    </location>
</feature>
<dbReference type="PROSITE" id="PS50217">
    <property type="entry name" value="BZIP"/>
    <property type="match status" value="1"/>
</dbReference>
<dbReference type="EnsemblPlants" id="OMERI03G09250.5">
    <property type="protein sequence ID" value="OMERI03G09250.5"/>
    <property type="gene ID" value="OMERI03G09250"/>
</dbReference>
<protein>
    <recommendedName>
        <fullName evidence="8">BZIP domain-containing protein</fullName>
    </recommendedName>
</protein>
<evidence type="ECO:0000256" key="3">
    <source>
        <dbReference type="ARBA" id="ARBA00023015"/>
    </source>
</evidence>
<evidence type="ECO:0000313" key="9">
    <source>
        <dbReference type="EnsemblPlants" id="OMERI03G09250.5"/>
    </source>
</evidence>
<keyword evidence="10" id="KW-1185">Reference proteome</keyword>
<reference evidence="9" key="1">
    <citation type="submission" date="2015-04" db="UniProtKB">
        <authorList>
            <consortium name="EnsemblPlants"/>
        </authorList>
    </citation>
    <scope>IDENTIFICATION</scope>
</reference>
<evidence type="ECO:0000259" key="8">
    <source>
        <dbReference type="PROSITE" id="PS50217"/>
    </source>
</evidence>
<dbReference type="InterPro" id="IPR045314">
    <property type="entry name" value="bZIP_plant_GBF1"/>
</dbReference>
<dbReference type="SMART" id="SM00338">
    <property type="entry name" value="BRLZ"/>
    <property type="match status" value="1"/>
</dbReference>
<feature type="compositionally biased region" description="Basic and acidic residues" evidence="7">
    <location>
        <begin position="488"/>
        <end position="508"/>
    </location>
</feature>
<keyword evidence="5" id="KW-0804">Transcription</keyword>
<comment type="subcellular location">
    <subcellularLocation>
        <location evidence="1">Nucleus</location>
    </subcellularLocation>
</comment>
<dbReference type="GO" id="GO:0000976">
    <property type="term" value="F:transcription cis-regulatory region binding"/>
    <property type="evidence" value="ECO:0007669"/>
    <property type="project" value="UniProtKB-ARBA"/>
</dbReference>
<dbReference type="InterPro" id="IPR012900">
    <property type="entry name" value="MFMR"/>
</dbReference>
<dbReference type="AlphaFoldDB" id="A0A0E0CXR1"/>
<feature type="compositionally biased region" description="Low complexity" evidence="7">
    <location>
        <begin position="401"/>
        <end position="411"/>
    </location>
</feature>
<proteinExistence type="inferred from homology"/>
<dbReference type="Gramene" id="OMERI03G09250.5">
    <property type="protein sequence ID" value="OMERI03G09250.5"/>
    <property type="gene ID" value="OMERI03G09250"/>
</dbReference>
<evidence type="ECO:0000256" key="2">
    <source>
        <dbReference type="ARBA" id="ARBA00007163"/>
    </source>
</evidence>
<dbReference type="PANTHER" id="PTHR45967">
    <property type="entry name" value="G-BOX-BINDING FACTOR 3-RELATED"/>
    <property type="match status" value="1"/>
</dbReference>
<feature type="compositionally biased region" description="Basic and acidic residues" evidence="7">
    <location>
        <begin position="435"/>
        <end position="452"/>
    </location>
</feature>
<keyword evidence="3" id="KW-0805">Transcription regulation</keyword>
<evidence type="ECO:0000256" key="7">
    <source>
        <dbReference type="SAM" id="MobiDB-lite"/>
    </source>
</evidence>
<feature type="domain" description="BZIP" evidence="8">
    <location>
        <begin position="426"/>
        <end position="489"/>
    </location>
</feature>
<feature type="region of interest" description="Disordered" evidence="7">
    <location>
        <begin position="479"/>
        <end position="508"/>
    </location>
</feature>
<comment type="similarity">
    <text evidence="2">Belongs to the bZIP family.</text>
</comment>